<evidence type="ECO:0000313" key="6">
    <source>
        <dbReference type="Proteomes" id="UP000696485"/>
    </source>
</evidence>
<dbReference type="GO" id="GO:0031901">
    <property type="term" value="C:early endosome membrane"/>
    <property type="evidence" value="ECO:0007669"/>
    <property type="project" value="TreeGrafter"/>
</dbReference>
<feature type="domain" description="PX" evidence="4">
    <location>
        <begin position="1"/>
        <end position="193"/>
    </location>
</feature>
<evidence type="ECO:0000313" key="5">
    <source>
        <dbReference type="EMBL" id="KAF9334180.1"/>
    </source>
</evidence>
<dbReference type="InterPro" id="IPR001683">
    <property type="entry name" value="PX_dom"/>
</dbReference>
<feature type="region of interest" description="Disordered" evidence="3">
    <location>
        <begin position="1"/>
        <end position="21"/>
    </location>
</feature>
<dbReference type="Proteomes" id="UP000696485">
    <property type="component" value="Unassembled WGS sequence"/>
</dbReference>
<accession>A0A9P5SRA5</accession>
<keyword evidence="6" id="KW-1185">Reference proteome</keyword>
<comment type="caution">
    <text evidence="5">The sequence shown here is derived from an EMBL/GenBank/DDBJ whole genome shotgun (WGS) entry which is preliminary data.</text>
</comment>
<dbReference type="PANTHER" id="PTHR46571:SF1">
    <property type="entry name" value="SORTING NEXIN-8"/>
    <property type="match status" value="1"/>
</dbReference>
<dbReference type="Gene3D" id="3.30.1520.10">
    <property type="entry name" value="Phox-like domain"/>
    <property type="match status" value="1"/>
</dbReference>
<dbReference type="GO" id="GO:0035091">
    <property type="term" value="F:phosphatidylinositol binding"/>
    <property type="evidence" value="ECO:0007669"/>
    <property type="project" value="InterPro"/>
</dbReference>
<dbReference type="InterPro" id="IPR028662">
    <property type="entry name" value="SNX8/Mvp1"/>
</dbReference>
<dbReference type="InterPro" id="IPR036871">
    <property type="entry name" value="PX_dom_sf"/>
</dbReference>
<feature type="region of interest" description="Disordered" evidence="3">
    <location>
        <begin position="59"/>
        <end position="128"/>
    </location>
</feature>
<dbReference type="PROSITE" id="PS50195">
    <property type="entry name" value="PX"/>
    <property type="match status" value="1"/>
</dbReference>
<dbReference type="GO" id="GO:0006886">
    <property type="term" value="P:intracellular protein transport"/>
    <property type="evidence" value="ECO:0007669"/>
    <property type="project" value="TreeGrafter"/>
</dbReference>
<dbReference type="Pfam" id="PF00787">
    <property type="entry name" value="PX"/>
    <property type="match status" value="1"/>
</dbReference>
<dbReference type="EMBL" id="JAAAUY010000162">
    <property type="protein sequence ID" value="KAF9334180.1"/>
    <property type="molecule type" value="Genomic_DNA"/>
</dbReference>
<evidence type="ECO:0000256" key="3">
    <source>
        <dbReference type="SAM" id="MobiDB-lite"/>
    </source>
</evidence>
<dbReference type="SMART" id="SM00312">
    <property type="entry name" value="PX"/>
    <property type="match status" value="1"/>
</dbReference>
<feature type="compositionally biased region" description="Polar residues" evidence="3">
    <location>
        <begin position="1"/>
        <end position="16"/>
    </location>
</feature>
<organism evidence="5 6">
    <name type="scientific">Podila minutissima</name>
    <dbReference type="NCBI Taxonomy" id="64525"/>
    <lineage>
        <taxon>Eukaryota</taxon>
        <taxon>Fungi</taxon>
        <taxon>Fungi incertae sedis</taxon>
        <taxon>Mucoromycota</taxon>
        <taxon>Mortierellomycotina</taxon>
        <taxon>Mortierellomycetes</taxon>
        <taxon>Mortierellales</taxon>
        <taxon>Mortierellaceae</taxon>
        <taxon>Podila</taxon>
    </lineage>
</organism>
<dbReference type="GO" id="GO:0034498">
    <property type="term" value="P:early endosome to Golgi transport"/>
    <property type="evidence" value="ECO:0007669"/>
    <property type="project" value="TreeGrafter"/>
</dbReference>
<dbReference type="SUPFAM" id="SSF64268">
    <property type="entry name" value="PX domain"/>
    <property type="match status" value="2"/>
</dbReference>
<comment type="subcellular location">
    <subcellularLocation>
        <location evidence="1">Membrane</location>
        <topology evidence="1">Peripheral membrane protein</topology>
        <orientation evidence="1">Cytoplasmic side</orientation>
    </subcellularLocation>
</comment>
<name>A0A9P5SRA5_9FUNG</name>
<proteinExistence type="predicted"/>
<dbReference type="GO" id="GO:0005829">
    <property type="term" value="C:cytosol"/>
    <property type="evidence" value="ECO:0007669"/>
    <property type="project" value="GOC"/>
</dbReference>
<reference evidence="5" key="1">
    <citation type="journal article" date="2020" name="Fungal Divers.">
        <title>Resolving the Mortierellaceae phylogeny through synthesis of multi-gene phylogenetics and phylogenomics.</title>
        <authorList>
            <person name="Vandepol N."/>
            <person name="Liber J."/>
            <person name="Desiro A."/>
            <person name="Na H."/>
            <person name="Kennedy M."/>
            <person name="Barry K."/>
            <person name="Grigoriev I.V."/>
            <person name="Miller A.N."/>
            <person name="O'Donnell K."/>
            <person name="Stajich J.E."/>
            <person name="Bonito G."/>
        </authorList>
    </citation>
    <scope>NUCLEOTIDE SEQUENCE</scope>
    <source>
        <strain evidence="5">NVP1</strain>
    </source>
</reference>
<sequence length="193" mass="21850">MTRHQQQQLSQATMSADTPPRVIQVRKRYSDFVTLRANLVETFKDKRRLSIFAGRSKNSRNLSSAAPLSHRVHAQNSQPITSDEDDEEEDGDGDDSDDEEASEGHLNVGSSPAHSRRHSNNMSNDSSSNQWIATDSIIRGLPKLPPKRVVGKFRPAFVEKRRRELEYFLEWVVAHPVIGDCPVVVQWFLGESQ</sequence>
<evidence type="ECO:0000256" key="1">
    <source>
        <dbReference type="ARBA" id="ARBA00004287"/>
    </source>
</evidence>
<dbReference type="PANTHER" id="PTHR46571">
    <property type="entry name" value="SORTING NEXIN-8"/>
    <property type="match status" value="1"/>
</dbReference>
<gene>
    <name evidence="5" type="ORF">BG006_002594</name>
</gene>
<evidence type="ECO:0000256" key="2">
    <source>
        <dbReference type="ARBA" id="ARBA00014268"/>
    </source>
</evidence>
<evidence type="ECO:0000259" key="4">
    <source>
        <dbReference type="PROSITE" id="PS50195"/>
    </source>
</evidence>
<protein>
    <recommendedName>
        <fullName evidence="2">Sorting nexin MVP1</fullName>
    </recommendedName>
</protein>
<feature type="compositionally biased region" description="Acidic residues" evidence="3">
    <location>
        <begin position="82"/>
        <end position="101"/>
    </location>
</feature>
<dbReference type="AlphaFoldDB" id="A0A9P5SRA5"/>